<gene>
    <name evidence="1" type="ORF">B0H16DRAFT_1304247</name>
</gene>
<organism evidence="1 2">
    <name type="scientific">Mycena metata</name>
    <dbReference type="NCBI Taxonomy" id="1033252"/>
    <lineage>
        <taxon>Eukaryota</taxon>
        <taxon>Fungi</taxon>
        <taxon>Dikarya</taxon>
        <taxon>Basidiomycota</taxon>
        <taxon>Agaricomycotina</taxon>
        <taxon>Agaricomycetes</taxon>
        <taxon>Agaricomycetidae</taxon>
        <taxon>Agaricales</taxon>
        <taxon>Marasmiineae</taxon>
        <taxon>Mycenaceae</taxon>
        <taxon>Mycena</taxon>
    </lineage>
</organism>
<dbReference type="AlphaFoldDB" id="A0AAD7NSX0"/>
<proteinExistence type="predicted"/>
<keyword evidence="2" id="KW-1185">Reference proteome</keyword>
<protein>
    <submittedName>
        <fullName evidence="1">Uncharacterized protein</fullName>
    </submittedName>
</protein>
<reference evidence="1" key="1">
    <citation type="submission" date="2023-03" db="EMBL/GenBank/DDBJ databases">
        <title>Massive genome expansion in bonnet fungi (Mycena s.s.) driven by repeated elements and novel gene families across ecological guilds.</title>
        <authorList>
            <consortium name="Lawrence Berkeley National Laboratory"/>
            <person name="Harder C.B."/>
            <person name="Miyauchi S."/>
            <person name="Viragh M."/>
            <person name="Kuo A."/>
            <person name="Thoen E."/>
            <person name="Andreopoulos B."/>
            <person name="Lu D."/>
            <person name="Skrede I."/>
            <person name="Drula E."/>
            <person name="Henrissat B."/>
            <person name="Morin E."/>
            <person name="Kohler A."/>
            <person name="Barry K."/>
            <person name="LaButti K."/>
            <person name="Morin E."/>
            <person name="Salamov A."/>
            <person name="Lipzen A."/>
            <person name="Mereny Z."/>
            <person name="Hegedus B."/>
            <person name="Baldrian P."/>
            <person name="Stursova M."/>
            <person name="Weitz H."/>
            <person name="Taylor A."/>
            <person name="Grigoriev I.V."/>
            <person name="Nagy L.G."/>
            <person name="Martin F."/>
            <person name="Kauserud H."/>
        </authorList>
    </citation>
    <scope>NUCLEOTIDE SEQUENCE</scope>
    <source>
        <strain evidence="1">CBHHK182m</strain>
    </source>
</reference>
<evidence type="ECO:0000313" key="2">
    <source>
        <dbReference type="Proteomes" id="UP001215598"/>
    </source>
</evidence>
<accession>A0AAD7NSX0</accession>
<sequence length="132" mass="14960">WPPLSLGTILGCGLAVFEDEKKKAIPSAARLYRILITESMYLIWKLRCECVIGHNGEPPAENEIHNRWVWTINECLKIDISLTNEMKFGKQYSLKPAMALETWCGTQENEGSMPRNWLRQPEVLVGIASKGS</sequence>
<dbReference type="EMBL" id="JARKIB010000012">
    <property type="protein sequence ID" value="KAJ7773810.1"/>
    <property type="molecule type" value="Genomic_DNA"/>
</dbReference>
<comment type="caution">
    <text evidence="1">The sequence shown here is derived from an EMBL/GenBank/DDBJ whole genome shotgun (WGS) entry which is preliminary data.</text>
</comment>
<feature type="non-terminal residue" evidence="1">
    <location>
        <position position="1"/>
    </location>
</feature>
<dbReference type="Proteomes" id="UP001215598">
    <property type="component" value="Unassembled WGS sequence"/>
</dbReference>
<name>A0AAD7NSX0_9AGAR</name>
<evidence type="ECO:0000313" key="1">
    <source>
        <dbReference type="EMBL" id="KAJ7773810.1"/>
    </source>
</evidence>